<dbReference type="OrthoDB" id="3791063at2759"/>
<evidence type="ECO:0000313" key="2">
    <source>
        <dbReference type="EMBL" id="KAF1957994.1"/>
    </source>
</evidence>
<feature type="compositionally biased region" description="Basic residues" evidence="1">
    <location>
        <begin position="433"/>
        <end position="471"/>
    </location>
</feature>
<organism evidence="2 3">
    <name type="scientific">Byssothecium circinans</name>
    <dbReference type="NCBI Taxonomy" id="147558"/>
    <lineage>
        <taxon>Eukaryota</taxon>
        <taxon>Fungi</taxon>
        <taxon>Dikarya</taxon>
        <taxon>Ascomycota</taxon>
        <taxon>Pezizomycotina</taxon>
        <taxon>Dothideomycetes</taxon>
        <taxon>Pleosporomycetidae</taxon>
        <taxon>Pleosporales</taxon>
        <taxon>Massarineae</taxon>
        <taxon>Massarinaceae</taxon>
        <taxon>Byssothecium</taxon>
    </lineage>
</organism>
<dbReference type="Proteomes" id="UP000800035">
    <property type="component" value="Unassembled WGS sequence"/>
</dbReference>
<gene>
    <name evidence="2" type="ORF">CC80DRAFT_38057</name>
</gene>
<feature type="region of interest" description="Disordered" evidence="1">
    <location>
        <begin position="182"/>
        <end position="510"/>
    </location>
</feature>
<dbReference type="SUPFAM" id="SSF101447">
    <property type="entry name" value="Formin homology 2 domain (FH2 domain)"/>
    <property type="match status" value="1"/>
</dbReference>
<feature type="compositionally biased region" description="Pro residues" evidence="1">
    <location>
        <begin position="254"/>
        <end position="264"/>
    </location>
</feature>
<feature type="compositionally biased region" description="Basic and acidic residues" evidence="1">
    <location>
        <begin position="661"/>
        <end position="670"/>
    </location>
</feature>
<name>A0A6A5U066_9PLEO</name>
<feature type="compositionally biased region" description="Polar residues" evidence="1">
    <location>
        <begin position="1"/>
        <end position="10"/>
    </location>
</feature>
<dbReference type="AlphaFoldDB" id="A0A6A5U066"/>
<feature type="region of interest" description="Disordered" evidence="1">
    <location>
        <begin position="1"/>
        <end position="45"/>
    </location>
</feature>
<dbReference type="EMBL" id="ML976988">
    <property type="protein sequence ID" value="KAF1957994.1"/>
    <property type="molecule type" value="Genomic_DNA"/>
</dbReference>
<evidence type="ECO:0000256" key="1">
    <source>
        <dbReference type="SAM" id="MobiDB-lite"/>
    </source>
</evidence>
<feature type="region of interest" description="Disordered" evidence="1">
    <location>
        <begin position="609"/>
        <end position="706"/>
    </location>
</feature>
<keyword evidence="3" id="KW-1185">Reference proteome</keyword>
<feature type="compositionally biased region" description="Basic and acidic residues" evidence="1">
    <location>
        <begin position="472"/>
        <end position="486"/>
    </location>
</feature>
<feature type="compositionally biased region" description="Low complexity" evidence="1">
    <location>
        <begin position="327"/>
        <end position="336"/>
    </location>
</feature>
<feature type="compositionally biased region" description="Polar residues" evidence="1">
    <location>
        <begin position="367"/>
        <end position="377"/>
    </location>
</feature>
<protein>
    <submittedName>
        <fullName evidence="2">Uncharacterized protein</fullName>
    </submittedName>
</protein>
<accession>A0A6A5U066</accession>
<feature type="compositionally biased region" description="Low complexity" evidence="1">
    <location>
        <begin position="388"/>
        <end position="414"/>
    </location>
</feature>
<sequence>MVNTLAQGQQHGPFPGPVPSHRHMSGPTGHQGAHSPQPFKGPYSSELPLLDPTMSAWTIHKPLNADTWEDAVPLQQYLPLQDLQDEIAKFRRQKNSIKDMLNTIKSVSARRAVNDLVEEQNEKLWEYNPTIQWTIASIDVFKDTIKEWPSKPRKKLRRVEVVLKTEPRPMTDLPRGQFDLTDPPGMRPNHMAHGADSRLNGLWLPNHHHTGPPMDHNRHANPPPLPGPLGRPHPSQGHGRIIDMGDDDDFDMAPDPPFHPPPPSMGGQQRPPLTVNPPPPPPPPPPPGPPPGLHAQPQIVPQQHNPQQQPRVVPPPFSGPGALKHPQTGQHQHGQQQHGGNGQKQQQPMQGALSGAANFSKAKPERQQQGPSIQIVNNPGPKKRRSSSKSLRNSFHGQSESDSESDFFSGSDSQYSARSVEGGTYSMIERSRSRGRKSNKARSLSRSRGRSHSRSRSRSQHQHYRNRSHGRDHRDHCDRVTKVYKEKRSHARGRTDIERPPIGKYSSSPKDTTLAGALPHQNIFNIRIDNDNDKEREHERMDQLARDHLHREHRRSSHSISPTGFPISYKKQEKLYSGQPMSRNSSIGGSSTGGSSFIENNSSIYSSAGDSVFSEPHSRMHTRAPLPPPLPYPDFERDRHTSKTLRYNDYPHHHPHHHQRVRDPYDDHIKRPSFPSHRRHTTQIDSHNHTHNHNPFTPSHYPFQRSSSYATADPRYAQQRYNDEREHDPFYMHEMSGALPYPDERRRPGAPVRRGSLARGREREVDEWDNRTRHYDSRGMPAFSGYRHL</sequence>
<reference evidence="2" key="1">
    <citation type="journal article" date="2020" name="Stud. Mycol.">
        <title>101 Dothideomycetes genomes: a test case for predicting lifestyles and emergence of pathogens.</title>
        <authorList>
            <person name="Haridas S."/>
            <person name="Albert R."/>
            <person name="Binder M."/>
            <person name="Bloem J."/>
            <person name="Labutti K."/>
            <person name="Salamov A."/>
            <person name="Andreopoulos B."/>
            <person name="Baker S."/>
            <person name="Barry K."/>
            <person name="Bills G."/>
            <person name="Bluhm B."/>
            <person name="Cannon C."/>
            <person name="Castanera R."/>
            <person name="Culley D."/>
            <person name="Daum C."/>
            <person name="Ezra D."/>
            <person name="Gonzalez J."/>
            <person name="Henrissat B."/>
            <person name="Kuo A."/>
            <person name="Liang C."/>
            <person name="Lipzen A."/>
            <person name="Lutzoni F."/>
            <person name="Magnuson J."/>
            <person name="Mondo S."/>
            <person name="Nolan M."/>
            <person name="Ohm R."/>
            <person name="Pangilinan J."/>
            <person name="Park H.-J."/>
            <person name="Ramirez L."/>
            <person name="Alfaro M."/>
            <person name="Sun H."/>
            <person name="Tritt A."/>
            <person name="Yoshinaga Y."/>
            <person name="Zwiers L.-H."/>
            <person name="Turgeon B."/>
            <person name="Goodwin S."/>
            <person name="Spatafora J."/>
            <person name="Crous P."/>
            <person name="Grigoriev I."/>
        </authorList>
    </citation>
    <scope>NUCLEOTIDE SEQUENCE</scope>
    <source>
        <strain evidence="2">CBS 675.92</strain>
    </source>
</reference>
<feature type="compositionally biased region" description="Pro residues" evidence="1">
    <location>
        <begin position="221"/>
        <end position="231"/>
    </location>
</feature>
<evidence type="ECO:0000313" key="3">
    <source>
        <dbReference type="Proteomes" id="UP000800035"/>
    </source>
</evidence>
<feature type="compositionally biased region" description="Low complexity" evidence="1">
    <location>
        <begin position="296"/>
        <end position="311"/>
    </location>
</feature>
<feature type="compositionally biased region" description="Pro residues" evidence="1">
    <location>
        <begin position="274"/>
        <end position="292"/>
    </location>
</feature>
<proteinExistence type="predicted"/>
<feature type="region of interest" description="Disordered" evidence="1">
    <location>
        <begin position="734"/>
        <end position="767"/>
    </location>
</feature>